<evidence type="ECO:0000313" key="5">
    <source>
        <dbReference type="EMBL" id="BBX27245.1"/>
    </source>
</evidence>
<dbReference type="FunFam" id="3.40.605.10:FF:000003">
    <property type="entry name" value="Methylmalonate-semialdehyde dehydrogenase [acylating]"/>
    <property type="match status" value="1"/>
</dbReference>
<dbReference type="InterPro" id="IPR016163">
    <property type="entry name" value="Ald_DH_C"/>
</dbReference>
<sequence>MTTQIQHYIDGRRTNAGSTRTADVLYPSTGEVQAQVVLASAADVDAAVASAVKAQKEWAAWNPQRRSRVLMKFIELVNANADELAELLSKEHGKTVPDSLGDIQRGIEVIEFAVGIPHLMKGEFTEGAGTGIDVYSIRQPLGVVAGITPFNFPAMIPLWKAGPALACGNALILKPSERDPSVPLRLAELFTEAGLPPGVLQVVQGDKEAVDAIIEHPDIKAIGFVGSSDIAQYIYSGAAAHGKRAQCFGGAKNHMVVLPDADLDQAVDALIGAGYGSAGERCMAISVAVPVGEETANRLRNKLVERINQLRVGHSLDPKADYGPLVTGAALERVRDYIGQGVESGAELVVDGRERASDDLAFGDHDLSKGYFIGPTLFDNVTTDMSIYTDEIFGPVLCIVRAHDYEEALRLPSEHEYGNGVAVFTRDGDAARDFVSRVQVGMVGVNVPIPVPVSYHSFGGWKRSGFGDLNQYGTASIQFYTKVKTVTERWPSGIKDGAEFVIPTFK</sequence>
<protein>
    <recommendedName>
        <fullName evidence="1">methylmalonate-semialdehyde dehydrogenase (CoA acylating)</fullName>
        <ecNumber evidence="1">1.2.1.27</ecNumber>
    </recommendedName>
</protein>
<dbReference type="PROSITE" id="PS00070">
    <property type="entry name" value="ALDEHYDE_DEHYDR_CYS"/>
    <property type="match status" value="1"/>
</dbReference>
<dbReference type="GO" id="GO:0004491">
    <property type="term" value="F:methylmalonate-semialdehyde dehydrogenase (acylating, NAD) activity"/>
    <property type="evidence" value="ECO:0007669"/>
    <property type="project" value="UniProtKB-EC"/>
</dbReference>
<dbReference type="Proteomes" id="UP000466906">
    <property type="component" value="Chromosome"/>
</dbReference>
<name>A0A6N4UTH9_9MYCO</name>
<dbReference type="InterPro" id="IPR016162">
    <property type="entry name" value="Ald_DH_N"/>
</dbReference>
<dbReference type="AlphaFoldDB" id="A0A6N4UTH9"/>
<feature type="domain" description="Aldehyde dehydrogenase" evidence="4">
    <location>
        <begin position="18"/>
        <end position="486"/>
    </location>
</feature>
<dbReference type="Pfam" id="PF00171">
    <property type="entry name" value="Aldedh"/>
    <property type="match status" value="1"/>
</dbReference>
<dbReference type="FunFam" id="3.40.309.10:FF:000002">
    <property type="entry name" value="Methylmalonate-semialdehyde dehydrogenase (Acylating)"/>
    <property type="match status" value="1"/>
</dbReference>
<dbReference type="EMBL" id="AP022565">
    <property type="protein sequence ID" value="BBX27245.1"/>
    <property type="molecule type" value="Genomic_DNA"/>
</dbReference>
<accession>A0A6N4UTH9</accession>
<evidence type="ECO:0000256" key="2">
    <source>
        <dbReference type="ARBA" id="ARBA00023002"/>
    </source>
</evidence>
<dbReference type="GO" id="GO:0006574">
    <property type="term" value="P:L-valine catabolic process"/>
    <property type="evidence" value="ECO:0007669"/>
    <property type="project" value="TreeGrafter"/>
</dbReference>
<dbReference type="Gene3D" id="3.40.605.10">
    <property type="entry name" value="Aldehyde Dehydrogenase, Chain A, domain 1"/>
    <property type="match status" value="1"/>
</dbReference>
<dbReference type="PANTHER" id="PTHR43866">
    <property type="entry name" value="MALONATE-SEMIALDEHYDE DEHYDROGENASE"/>
    <property type="match status" value="1"/>
</dbReference>
<dbReference type="SUPFAM" id="SSF53720">
    <property type="entry name" value="ALDH-like"/>
    <property type="match status" value="1"/>
</dbReference>
<dbReference type="EC" id="1.2.1.27" evidence="1"/>
<proteinExistence type="predicted"/>
<keyword evidence="2" id="KW-0560">Oxidoreductase</keyword>
<keyword evidence="3" id="KW-0520">NAD</keyword>
<dbReference type="CDD" id="cd07085">
    <property type="entry name" value="ALDH_F6_MMSDH"/>
    <property type="match status" value="1"/>
</dbReference>
<dbReference type="RefSeq" id="WP_163664117.1">
    <property type="nucleotide sequence ID" value="NZ_AP022565.1"/>
</dbReference>
<dbReference type="Gene3D" id="3.40.309.10">
    <property type="entry name" value="Aldehyde Dehydrogenase, Chain A, domain 2"/>
    <property type="match status" value="1"/>
</dbReference>
<evidence type="ECO:0000256" key="1">
    <source>
        <dbReference type="ARBA" id="ARBA00013048"/>
    </source>
</evidence>
<dbReference type="NCBIfam" id="TIGR01722">
    <property type="entry name" value="MMSDH"/>
    <property type="match status" value="1"/>
</dbReference>
<organism evidence="5 6">
    <name type="scientific">Mycolicibacterium alvei</name>
    <dbReference type="NCBI Taxonomy" id="67081"/>
    <lineage>
        <taxon>Bacteria</taxon>
        <taxon>Bacillati</taxon>
        <taxon>Actinomycetota</taxon>
        <taxon>Actinomycetes</taxon>
        <taxon>Mycobacteriales</taxon>
        <taxon>Mycobacteriaceae</taxon>
        <taxon>Mycolicibacterium</taxon>
    </lineage>
</organism>
<evidence type="ECO:0000313" key="6">
    <source>
        <dbReference type="Proteomes" id="UP000466906"/>
    </source>
</evidence>
<gene>
    <name evidence="5" type="primary">mmsA_2</name>
    <name evidence="5" type="ORF">MALV_23700</name>
</gene>
<evidence type="ECO:0000256" key="3">
    <source>
        <dbReference type="ARBA" id="ARBA00023027"/>
    </source>
</evidence>
<dbReference type="InterPro" id="IPR015590">
    <property type="entry name" value="Aldehyde_DH_dom"/>
</dbReference>
<evidence type="ECO:0000259" key="4">
    <source>
        <dbReference type="Pfam" id="PF00171"/>
    </source>
</evidence>
<dbReference type="InterPro" id="IPR016161">
    <property type="entry name" value="Ald_DH/histidinol_DH"/>
</dbReference>
<dbReference type="GO" id="GO:0006210">
    <property type="term" value="P:thymine catabolic process"/>
    <property type="evidence" value="ECO:0007669"/>
    <property type="project" value="TreeGrafter"/>
</dbReference>
<keyword evidence="6" id="KW-1185">Reference proteome</keyword>
<dbReference type="InterPro" id="IPR016160">
    <property type="entry name" value="Ald_DH_CS_CYS"/>
</dbReference>
<dbReference type="PANTHER" id="PTHR43866:SF4">
    <property type="entry name" value="MALONATE-SEMIALDEHYDE DEHYDROGENASE"/>
    <property type="match status" value="1"/>
</dbReference>
<reference evidence="5 6" key="1">
    <citation type="journal article" date="2019" name="Emerg. Microbes Infect.">
        <title>Comprehensive subspecies identification of 175 nontuberculous mycobacteria species based on 7547 genomic profiles.</title>
        <authorList>
            <person name="Matsumoto Y."/>
            <person name="Kinjo T."/>
            <person name="Motooka D."/>
            <person name="Nabeya D."/>
            <person name="Jung N."/>
            <person name="Uechi K."/>
            <person name="Horii T."/>
            <person name="Iida T."/>
            <person name="Fujita J."/>
            <person name="Nakamura S."/>
        </authorList>
    </citation>
    <scope>NUCLEOTIDE SEQUENCE [LARGE SCALE GENOMIC DNA]</scope>
    <source>
        <strain evidence="5 6">JCM 12272</strain>
    </source>
</reference>
<dbReference type="InterPro" id="IPR010061">
    <property type="entry name" value="MeMal-semiAld_DH"/>
</dbReference>
<dbReference type="KEGG" id="malv:MALV_23700"/>